<comment type="similarity">
    <text evidence="1">Belongs to the ABC transporter superfamily.</text>
</comment>
<dbReference type="GO" id="GO:0016887">
    <property type="term" value="F:ATP hydrolysis activity"/>
    <property type="evidence" value="ECO:0007669"/>
    <property type="project" value="InterPro"/>
</dbReference>
<comment type="caution">
    <text evidence="6">The sequence shown here is derived from an EMBL/GenBank/DDBJ whole genome shotgun (WGS) entry which is preliminary data.</text>
</comment>
<feature type="domain" description="ABC transporter" evidence="5">
    <location>
        <begin position="4"/>
        <end position="208"/>
    </location>
</feature>
<organism evidence="6 7">
    <name type="scientific">Actinocorallia herbida</name>
    <dbReference type="NCBI Taxonomy" id="58109"/>
    <lineage>
        <taxon>Bacteria</taxon>
        <taxon>Bacillati</taxon>
        <taxon>Actinomycetota</taxon>
        <taxon>Actinomycetes</taxon>
        <taxon>Streptosporangiales</taxon>
        <taxon>Thermomonosporaceae</taxon>
        <taxon>Actinocorallia</taxon>
    </lineage>
</organism>
<evidence type="ECO:0000313" key="7">
    <source>
        <dbReference type="Proteomes" id="UP000272400"/>
    </source>
</evidence>
<dbReference type="InterPro" id="IPR003439">
    <property type="entry name" value="ABC_transporter-like_ATP-bd"/>
</dbReference>
<gene>
    <name evidence="6" type="ORF">EDD29_8977</name>
</gene>
<dbReference type="RefSeq" id="WP_123670079.1">
    <property type="nucleotide sequence ID" value="NZ_RJKE01000001.1"/>
</dbReference>
<evidence type="ECO:0000256" key="1">
    <source>
        <dbReference type="ARBA" id="ARBA00005417"/>
    </source>
</evidence>
<dbReference type="PROSITE" id="PS50893">
    <property type="entry name" value="ABC_TRANSPORTER_2"/>
    <property type="match status" value="1"/>
</dbReference>
<proteinExistence type="inferred from homology"/>
<reference evidence="6 7" key="1">
    <citation type="submission" date="2018-11" db="EMBL/GenBank/DDBJ databases">
        <title>Sequencing the genomes of 1000 actinobacteria strains.</title>
        <authorList>
            <person name="Klenk H.-P."/>
        </authorList>
    </citation>
    <scope>NUCLEOTIDE SEQUENCE [LARGE SCALE GENOMIC DNA]</scope>
    <source>
        <strain evidence="6 7">DSM 44254</strain>
    </source>
</reference>
<dbReference type="SUPFAM" id="SSF52540">
    <property type="entry name" value="P-loop containing nucleoside triphosphate hydrolases"/>
    <property type="match status" value="1"/>
</dbReference>
<evidence type="ECO:0000256" key="4">
    <source>
        <dbReference type="ARBA" id="ARBA00022840"/>
    </source>
</evidence>
<name>A0A3N1DCG6_9ACTN</name>
<dbReference type="InterPro" id="IPR003593">
    <property type="entry name" value="AAA+_ATPase"/>
</dbReference>
<dbReference type="SMART" id="SM00382">
    <property type="entry name" value="AAA"/>
    <property type="match status" value="1"/>
</dbReference>
<dbReference type="EMBL" id="RJKE01000001">
    <property type="protein sequence ID" value="ROO91225.1"/>
    <property type="molecule type" value="Genomic_DNA"/>
</dbReference>
<protein>
    <submittedName>
        <fullName evidence="6">ABC transporter family protein</fullName>
    </submittedName>
</protein>
<dbReference type="AlphaFoldDB" id="A0A3N1DCG6"/>
<dbReference type="PANTHER" id="PTHR43335:SF4">
    <property type="entry name" value="ABC TRANSPORTER, ATP-BINDING PROTEIN"/>
    <property type="match status" value="1"/>
</dbReference>
<evidence type="ECO:0000259" key="5">
    <source>
        <dbReference type="PROSITE" id="PS50893"/>
    </source>
</evidence>
<evidence type="ECO:0000256" key="2">
    <source>
        <dbReference type="ARBA" id="ARBA00022448"/>
    </source>
</evidence>
<dbReference type="Pfam" id="PF00005">
    <property type="entry name" value="ABC_tran"/>
    <property type="match status" value="1"/>
</dbReference>
<accession>A0A3N1DCG6</accession>
<dbReference type="Proteomes" id="UP000272400">
    <property type="component" value="Unassembled WGS sequence"/>
</dbReference>
<dbReference type="OrthoDB" id="6198786at2"/>
<dbReference type="InterPro" id="IPR027417">
    <property type="entry name" value="P-loop_NTPase"/>
</dbReference>
<evidence type="ECO:0000313" key="6">
    <source>
        <dbReference type="EMBL" id="ROO91225.1"/>
    </source>
</evidence>
<dbReference type="Gene3D" id="3.40.50.300">
    <property type="entry name" value="P-loop containing nucleotide triphosphate hydrolases"/>
    <property type="match status" value="1"/>
</dbReference>
<sequence length="209" mass="22575">MGVVTADRLVRDFGGGRRVGPVAFEVGEGEMAVLRGGNGSGKSTVLRLICGEELPDEGEVAVWGRRPRRSERWFRARVGVLDDVSAFPDLTVREHLMLVAVGHGLRDRAAARTAWAMDACRLTDHADVSPYKLSRGLRQLLGIAAVLIPEETRLLLLDEPERHLDARARAWLVDTLTARRASGTAILAATHSPELLAAASTTIDLGDPG</sequence>
<keyword evidence="3" id="KW-0547">Nucleotide-binding</keyword>
<dbReference type="GO" id="GO:0005524">
    <property type="term" value="F:ATP binding"/>
    <property type="evidence" value="ECO:0007669"/>
    <property type="project" value="UniProtKB-KW"/>
</dbReference>
<dbReference type="PANTHER" id="PTHR43335">
    <property type="entry name" value="ABC TRANSPORTER, ATP-BINDING PROTEIN"/>
    <property type="match status" value="1"/>
</dbReference>
<evidence type="ECO:0000256" key="3">
    <source>
        <dbReference type="ARBA" id="ARBA00022741"/>
    </source>
</evidence>
<keyword evidence="4" id="KW-0067">ATP-binding</keyword>
<keyword evidence="2" id="KW-0813">Transport</keyword>
<keyword evidence="7" id="KW-1185">Reference proteome</keyword>